<evidence type="ECO:0000256" key="1">
    <source>
        <dbReference type="SAM" id="MobiDB-lite"/>
    </source>
</evidence>
<name>A0AAW8F415_9MICO</name>
<feature type="compositionally biased region" description="Basic and acidic residues" evidence="1">
    <location>
        <begin position="1"/>
        <end position="13"/>
    </location>
</feature>
<keyword evidence="3" id="KW-1185">Reference proteome</keyword>
<sequence length="114" mass="11783">MDENMERTPHPEDPAEGAPDVDGATHRGDPAGIPEHNSAPDGYTEQDRARDESTGGAIQGDSSDGGTGGAVQGDANPERRTSLGGDATTESQLDADNEVEEDSLKTLDPDDPPA</sequence>
<gene>
    <name evidence="2" type="ORF">QFZ53_003815</name>
</gene>
<feature type="region of interest" description="Disordered" evidence="1">
    <location>
        <begin position="1"/>
        <end position="114"/>
    </location>
</feature>
<dbReference type="EMBL" id="JAUSXV010000001">
    <property type="protein sequence ID" value="MDQ0649619.1"/>
    <property type="molecule type" value="Genomic_DNA"/>
</dbReference>
<reference evidence="2 3" key="1">
    <citation type="submission" date="2023-07" db="EMBL/GenBank/DDBJ databases">
        <title>Comparative genomics of wheat-associated soil bacteria to identify genetic determinants of phenazine resistance.</title>
        <authorList>
            <person name="Mouncey N."/>
        </authorList>
    </citation>
    <scope>NUCLEOTIDE SEQUENCE [LARGE SCALE GENOMIC DNA]</scope>
    <source>
        <strain evidence="2 3">W4I9-1</strain>
    </source>
</reference>
<organism evidence="2 3">
    <name type="scientific">Microbacterium natoriense</name>
    <dbReference type="NCBI Taxonomy" id="284570"/>
    <lineage>
        <taxon>Bacteria</taxon>
        <taxon>Bacillati</taxon>
        <taxon>Actinomycetota</taxon>
        <taxon>Actinomycetes</taxon>
        <taxon>Micrococcales</taxon>
        <taxon>Microbacteriaceae</taxon>
        <taxon>Microbacterium</taxon>
    </lineage>
</organism>
<evidence type="ECO:0000313" key="2">
    <source>
        <dbReference type="EMBL" id="MDQ0649619.1"/>
    </source>
</evidence>
<dbReference type="RefSeq" id="WP_307299095.1">
    <property type="nucleotide sequence ID" value="NZ_JAUSXV010000001.1"/>
</dbReference>
<accession>A0AAW8F415</accession>
<comment type="caution">
    <text evidence="2">The sequence shown here is derived from an EMBL/GenBank/DDBJ whole genome shotgun (WGS) entry which is preliminary data.</text>
</comment>
<evidence type="ECO:0000313" key="3">
    <source>
        <dbReference type="Proteomes" id="UP001244427"/>
    </source>
</evidence>
<protein>
    <recommendedName>
        <fullName evidence="4">Chemotaxis protein</fullName>
    </recommendedName>
</protein>
<dbReference type="AlphaFoldDB" id="A0AAW8F415"/>
<evidence type="ECO:0008006" key="4">
    <source>
        <dbReference type="Google" id="ProtNLM"/>
    </source>
</evidence>
<proteinExistence type="predicted"/>
<dbReference type="Proteomes" id="UP001244427">
    <property type="component" value="Unassembled WGS sequence"/>
</dbReference>